<protein>
    <recommendedName>
        <fullName evidence="4">G protein-coupled receptor</fullName>
    </recommendedName>
</protein>
<dbReference type="InterPro" id="IPR019423">
    <property type="entry name" value="7TM_GPCR_serpentine_rcpt_Srj"/>
</dbReference>
<keyword evidence="1" id="KW-1133">Transmembrane helix</keyword>
<proteinExistence type="predicted"/>
<dbReference type="Proteomes" id="UP001432322">
    <property type="component" value="Unassembled WGS sequence"/>
</dbReference>
<dbReference type="Pfam" id="PF10326">
    <property type="entry name" value="7TM_GPCR_Str"/>
    <property type="match status" value="1"/>
</dbReference>
<feature type="transmembrane region" description="Helical" evidence="1">
    <location>
        <begin position="6"/>
        <end position="26"/>
    </location>
</feature>
<reference evidence="2" key="1">
    <citation type="submission" date="2023-10" db="EMBL/GenBank/DDBJ databases">
        <title>Genome assembly of Pristionchus species.</title>
        <authorList>
            <person name="Yoshida K."/>
            <person name="Sommer R.J."/>
        </authorList>
    </citation>
    <scope>NUCLEOTIDE SEQUENCE</scope>
    <source>
        <strain evidence="2">RS5133</strain>
    </source>
</reference>
<evidence type="ECO:0008006" key="4">
    <source>
        <dbReference type="Google" id="ProtNLM"/>
    </source>
</evidence>
<keyword evidence="3" id="KW-1185">Reference proteome</keyword>
<feature type="non-terminal residue" evidence="2">
    <location>
        <position position="1"/>
    </location>
</feature>
<dbReference type="InterPro" id="IPR019428">
    <property type="entry name" value="7TM_GPCR_serpentine_rcpt_Str"/>
</dbReference>
<keyword evidence="1" id="KW-0472">Membrane</keyword>
<dbReference type="SUPFAM" id="SSF81321">
    <property type="entry name" value="Family A G protein-coupled receptor-like"/>
    <property type="match status" value="1"/>
</dbReference>
<evidence type="ECO:0000256" key="1">
    <source>
        <dbReference type="SAM" id="Phobius"/>
    </source>
</evidence>
<sequence length="80" mass="8966">ITQAVIPFFTAYLPIAFCCILPFFGLNAPFFSVITPPMCGLHPVLDCLIMLTTVSQFRKTLSNFFYCRGVRRNSKVGALE</sequence>
<dbReference type="PANTHER" id="PTHR45907:SF16">
    <property type="entry name" value="SERPENTINE RECEPTOR, CLASS J"/>
    <property type="match status" value="1"/>
</dbReference>
<dbReference type="PANTHER" id="PTHR45907">
    <property type="entry name" value="SERPENTINE RECEPTOR, CLASS J"/>
    <property type="match status" value="1"/>
</dbReference>
<evidence type="ECO:0000313" key="3">
    <source>
        <dbReference type="Proteomes" id="UP001432322"/>
    </source>
</evidence>
<comment type="caution">
    <text evidence="2">The sequence shown here is derived from an EMBL/GenBank/DDBJ whole genome shotgun (WGS) entry which is preliminary data.</text>
</comment>
<evidence type="ECO:0000313" key="2">
    <source>
        <dbReference type="EMBL" id="GMT16233.1"/>
    </source>
</evidence>
<dbReference type="EMBL" id="BTSY01000002">
    <property type="protein sequence ID" value="GMT16233.1"/>
    <property type="molecule type" value="Genomic_DNA"/>
</dbReference>
<feature type="non-terminal residue" evidence="2">
    <location>
        <position position="80"/>
    </location>
</feature>
<keyword evidence="1" id="KW-0812">Transmembrane</keyword>
<accession>A0AAV5VAI9</accession>
<name>A0AAV5VAI9_9BILA</name>
<organism evidence="2 3">
    <name type="scientific">Pristionchus fissidentatus</name>
    <dbReference type="NCBI Taxonomy" id="1538716"/>
    <lineage>
        <taxon>Eukaryota</taxon>
        <taxon>Metazoa</taxon>
        <taxon>Ecdysozoa</taxon>
        <taxon>Nematoda</taxon>
        <taxon>Chromadorea</taxon>
        <taxon>Rhabditida</taxon>
        <taxon>Rhabditina</taxon>
        <taxon>Diplogasteromorpha</taxon>
        <taxon>Diplogasteroidea</taxon>
        <taxon>Neodiplogasteridae</taxon>
        <taxon>Pristionchus</taxon>
    </lineage>
</organism>
<gene>
    <name evidence="2" type="ORF">PFISCL1PPCAC_7530</name>
</gene>
<dbReference type="AlphaFoldDB" id="A0AAV5VAI9"/>